<dbReference type="Pfam" id="PF05835">
    <property type="entry name" value="Synaphin"/>
    <property type="match status" value="1"/>
</dbReference>
<evidence type="ECO:0000313" key="9">
    <source>
        <dbReference type="EMBL" id="MBN3272568.1"/>
    </source>
</evidence>
<keyword evidence="3" id="KW-0268">Exocytosis</keyword>
<evidence type="ECO:0000256" key="2">
    <source>
        <dbReference type="ARBA" id="ARBA00022448"/>
    </source>
</evidence>
<name>A0ABS2XED0_POLSP</name>
<dbReference type="PANTHER" id="PTHR16705">
    <property type="entry name" value="COMPLEXIN"/>
    <property type="match status" value="1"/>
</dbReference>
<evidence type="ECO:0000256" key="6">
    <source>
        <dbReference type="ARBA" id="ARBA00034103"/>
    </source>
</evidence>
<feature type="non-terminal residue" evidence="9">
    <location>
        <position position="149"/>
    </location>
</feature>
<dbReference type="PANTHER" id="PTHR16705:SF4">
    <property type="entry name" value="COMPLEXIN"/>
    <property type="match status" value="1"/>
</dbReference>
<comment type="caution">
    <text evidence="9">The sequence shown here is derived from an EMBL/GenBank/DDBJ whole genome shotgun (WGS) entry which is preliminary data.</text>
</comment>
<comment type="function">
    <text evidence="7">Positively regulates a late step in synaptic vesicle exocytosis.</text>
</comment>
<gene>
    <name evidence="9" type="primary">Cplx3_1</name>
    <name evidence="9" type="ORF">GTO93_0002659</name>
</gene>
<sequence length="149" mass="17139">MASMVKSVLGAPIKLFSPCLSLEEKEQEQRSAPCRQKRRTADELHRYQEQLEEEKRKRDARYEKRNGERAAMRTHFRHKYQLTQNAKDDNHLNAVGGKVVLPRELAAVVRSEVPTAQERGFSLFGSFQGLDLRALRESAQNSSQQCRVV</sequence>
<evidence type="ECO:0000256" key="3">
    <source>
        <dbReference type="ARBA" id="ARBA00022483"/>
    </source>
</evidence>
<keyword evidence="5" id="KW-0770">Synapse</keyword>
<protein>
    <submittedName>
        <fullName evidence="9">CPLX3 protein</fullName>
    </submittedName>
</protein>
<feature type="non-terminal residue" evidence="9">
    <location>
        <position position="1"/>
    </location>
</feature>
<reference evidence="9" key="1">
    <citation type="journal article" date="2021" name="Cell">
        <title>Tracing the genetic footprints of vertebrate landing in non-teleost ray-finned fishes.</title>
        <authorList>
            <person name="Bi X."/>
            <person name="Wang K."/>
            <person name="Yang L."/>
            <person name="Pan H."/>
            <person name="Jiang H."/>
            <person name="Wei Q."/>
            <person name="Fang M."/>
            <person name="Yu H."/>
            <person name="Zhu C."/>
            <person name="Cai Y."/>
            <person name="He Y."/>
            <person name="Gan X."/>
            <person name="Zeng H."/>
            <person name="Yu D."/>
            <person name="Zhu Y."/>
            <person name="Jiang H."/>
            <person name="Qiu Q."/>
            <person name="Yang H."/>
            <person name="Zhang Y.E."/>
            <person name="Wang W."/>
            <person name="Zhu M."/>
            <person name="He S."/>
            <person name="Zhang G."/>
        </authorList>
    </citation>
    <scope>NUCLEOTIDE SEQUENCE</scope>
    <source>
        <strain evidence="9">Pddl_001</strain>
    </source>
</reference>
<feature type="compositionally biased region" description="Basic and acidic residues" evidence="8">
    <location>
        <begin position="39"/>
        <end position="69"/>
    </location>
</feature>
<keyword evidence="10" id="KW-1185">Reference proteome</keyword>
<dbReference type="EMBL" id="JAAWVQ010022018">
    <property type="protein sequence ID" value="MBN3272568.1"/>
    <property type="molecule type" value="Genomic_DNA"/>
</dbReference>
<comment type="subcellular location">
    <subcellularLocation>
        <location evidence="6">Synapse</location>
    </subcellularLocation>
</comment>
<evidence type="ECO:0000313" key="10">
    <source>
        <dbReference type="Proteomes" id="UP001166093"/>
    </source>
</evidence>
<proteinExistence type="inferred from homology"/>
<comment type="similarity">
    <text evidence="1">Belongs to the complexin/synaphin family.</text>
</comment>
<keyword evidence="4" id="KW-0532">Neurotransmitter transport</keyword>
<evidence type="ECO:0000256" key="8">
    <source>
        <dbReference type="SAM" id="MobiDB-lite"/>
    </source>
</evidence>
<accession>A0ABS2XED0</accession>
<evidence type="ECO:0000256" key="4">
    <source>
        <dbReference type="ARBA" id="ARBA00022775"/>
    </source>
</evidence>
<dbReference type="InterPro" id="IPR008849">
    <property type="entry name" value="Synaphin"/>
</dbReference>
<evidence type="ECO:0000256" key="7">
    <source>
        <dbReference type="ARBA" id="ARBA00037297"/>
    </source>
</evidence>
<evidence type="ECO:0000256" key="1">
    <source>
        <dbReference type="ARBA" id="ARBA00005396"/>
    </source>
</evidence>
<keyword evidence="2" id="KW-0813">Transport</keyword>
<feature type="region of interest" description="Disordered" evidence="8">
    <location>
        <begin position="26"/>
        <end position="69"/>
    </location>
</feature>
<dbReference type="Proteomes" id="UP001166093">
    <property type="component" value="Unassembled WGS sequence"/>
</dbReference>
<evidence type="ECO:0000256" key="5">
    <source>
        <dbReference type="ARBA" id="ARBA00023018"/>
    </source>
</evidence>
<organism evidence="9 10">
    <name type="scientific">Polyodon spathula</name>
    <name type="common">North American paddlefish</name>
    <name type="synonym">Squalus spathula</name>
    <dbReference type="NCBI Taxonomy" id="7913"/>
    <lineage>
        <taxon>Eukaryota</taxon>
        <taxon>Metazoa</taxon>
        <taxon>Chordata</taxon>
        <taxon>Craniata</taxon>
        <taxon>Vertebrata</taxon>
        <taxon>Euteleostomi</taxon>
        <taxon>Actinopterygii</taxon>
        <taxon>Chondrostei</taxon>
        <taxon>Acipenseriformes</taxon>
        <taxon>Polyodontidae</taxon>
        <taxon>Polyodon</taxon>
    </lineage>
</organism>